<accession>A0ABT0ZNV6</accession>
<evidence type="ECO:0000256" key="3">
    <source>
        <dbReference type="SAM" id="SignalP"/>
    </source>
</evidence>
<comment type="caution">
    <text evidence="5">The sequence shown here is derived from an EMBL/GenBank/DDBJ whole genome shotgun (WGS) entry which is preliminary data.</text>
</comment>
<dbReference type="RefSeq" id="WP_252442145.1">
    <property type="nucleotide sequence ID" value="NZ_JAMWYK010000001.1"/>
</dbReference>
<name>A0ABT0ZNV6_9LACO</name>
<evidence type="ECO:0000313" key="6">
    <source>
        <dbReference type="Proteomes" id="UP001523234"/>
    </source>
</evidence>
<feature type="region of interest" description="Disordered" evidence="2">
    <location>
        <begin position="48"/>
        <end position="97"/>
    </location>
</feature>
<feature type="chain" id="PRO_5045602264" evidence="3">
    <location>
        <begin position="32"/>
        <end position="600"/>
    </location>
</feature>
<dbReference type="InterPro" id="IPR039564">
    <property type="entry name" value="Peptidase_C39-like"/>
</dbReference>
<dbReference type="EMBL" id="JAMWYK010000001">
    <property type="protein sequence ID" value="MCO0831673.1"/>
    <property type="molecule type" value="Genomic_DNA"/>
</dbReference>
<dbReference type="Gene3D" id="3.90.70.10">
    <property type="entry name" value="Cysteine proteinases"/>
    <property type="match status" value="1"/>
</dbReference>
<dbReference type="Pfam" id="PF19258">
    <property type="entry name" value="KxYKxGKxW_sig"/>
    <property type="match status" value="1"/>
</dbReference>
<feature type="compositionally biased region" description="Polar residues" evidence="2">
    <location>
        <begin position="52"/>
        <end position="62"/>
    </location>
</feature>
<feature type="compositionally biased region" description="Low complexity" evidence="2">
    <location>
        <begin position="63"/>
        <end position="88"/>
    </location>
</feature>
<gene>
    <name evidence="5" type="ORF">NFX39_01005</name>
</gene>
<proteinExistence type="predicted"/>
<sequence>MHKKLYKAGKNWVAVAIVAAGFGLVSTTASADENNGITATTTKVADVKPAVQESTGQTTTEEASSQNTQGTSSQAASSQATQESAQAAPEVAPQKSARDQALDNFAAKGVSGYIYSPEVSGANGGYNWFEGGHLFTGFRYYMGTFYWFVDGVRQNAGWREAWGMTYWTDNDGRAVQGHRNINGQDFYFGDDGGFYLRSSGYLHDGSNQNGGYRWYENGKLFTGFRYYMGTFYWFVDGVRQNAGWRQAWGMTYYTDENGRAVQGTRIIDGKLYDFGNDNSYYMRPISGYLYDGSNQNGGYRWYENGQLFTGFRFYMGTYYWFVDGVRQNQGWRQAWGMTYYTDNNGRAVQGRQYIDGAGYFFGHDGSYYMRTNGYVGDNDGIYFVGGDGRFLTGHQNLYGRDVNFFGDGRLDMNGIRIDFGHWSLNQNQLGAPEGCEGVSFQMALSAKGKGVPSVQDIYNRIGYGWGVSPYNGFHGNPFGRGAGETQTVLAGALANRLNGAFGVQTKDITGANANDVIGQLLAYNPVISYIPWDYRVGADGDHFHVQLIYGYRDGGFLIADPLQAGRGANYWMSVGEWSYLNSHLQPVGYGAPASMNVAVI</sequence>
<evidence type="ECO:0000256" key="1">
    <source>
        <dbReference type="ARBA" id="ARBA00022729"/>
    </source>
</evidence>
<reference evidence="5 6" key="1">
    <citation type="submission" date="2022-06" db="EMBL/GenBank/DDBJ databases">
        <title>Fructobacillus taiwanensis sp. nov., isolated from the honeybee.</title>
        <authorList>
            <person name="Chen Y.-S."/>
            <person name="Wang L.-T."/>
            <person name="Lee Y.-S."/>
            <person name="Chang Y.-C."/>
            <person name="Wu H.-C."/>
            <person name="Liao C.-Y."/>
            <person name="Chen W.-H."/>
            <person name="Deng J.-N."/>
            <person name="Wang Y.-H."/>
        </authorList>
    </citation>
    <scope>NUCLEOTIDE SEQUENCE [LARGE SCALE GENOMIC DNA]</scope>
    <source>
        <strain evidence="5 6">W13</strain>
    </source>
</reference>
<organism evidence="5 6">
    <name type="scientific">Fructobacillus apis</name>
    <dbReference type="NCBI Taxonomy" id="2935017"/>
    <lineage>
        <taxon>Bacteria</taxon>
        <taxon>Bacillati</taxon>
        <taxon>Bacillota</taxon>
        <taxon>Bacilli</taxon>
        <taxon>Lactobacillales</taxon>
        <taxon>Lactobacillaceae</taxon>
        <taxon>Fructobacillus</taxon>
    </lineage>
</organism>
<dbReference type="Gene3D" id="2.10.270.10">
    <property type="entry name" value="Cholin Binding"/>
    <property type="match status" value="2"/>
</dbReference>
<dbReference type="SUPFAM" id="SSF69360">
    <property type="entry name" value="Cell wall binding repeat"/>
    <property type="match status" value="2"/>
</dbReference>
<keyword evidence="1 3" id="KW-0732">Signal</keyword>
<feature type="domain" description="Peptidase C39-like" evidence="4">
    <location>
        <begin position="425"/>
        <end position="561"/>
    </location>
</feature>
<dbReference type="Pfam" id="PF13529">
    <property type="entry name" value="Peptidase_C39_2"/>
    <property type="match status" value="1"/>
</dbReference>
<feature type="signal peptide" evidence="3">
    <location>
        <begin position="1"/>
        <end position="31"/>
    </location>
</feature>
<dbReference type="NCBIfam" id="TIGR03715">
    <property type="entry name" value="KxYKxGKxW"/>
    <property type="match status" value="1"/>
</dbReference>
<evidence type="ECO:0000256" key="2">
    <source>
        <dbReference type="SAM" id="MobiDB-lite"/>
    </source>
</evidence>
<evidence type="ECO:0000313" key="5">
    <source>
        <dbReference type="EMBL" id="MCO0831673.1"/>
    </source>
</evidence>
<dbReference type="InterPro" id="IPR022263">
    <property type="entry name" value="KxYKxGKxW"/>
</dbReference>
<dbReference type="Proteomes" id="UP001523234">
    <property type="component" value="Unassembled WGS sequence"/>
</dbReference>
<keyword evidence="6" id="KW-1185">Reference proteome</keyword>
<protein>
    <submittedName>
        <fullName evidence="5">C39 family peptidase</fullName>
    </submittedName>
</protein>
<evidence type="ECO:0000259" key="4">
    <source>
        <dbReference type="Pfam" id="PF13529"/>
    </source>
</evidence>